<dbReference type="EMBL" id="JAHLFO010000153">
    <property type="protein sequence ID" value="MBU3815021.1"/>
    <property type="molecule type" value="Genomic_DNA"/>
</dbReference>
<dbReference type="Proteomes" id="UP000824236">
    <property type="component" value="Unassembled WGS sequence"/>
</dbReference>
<feature type="signal peptide" evidence="1">
    <location>
        <begin position="1"/>
        <end position="23"/>
    </location>
</feature>
<evidence type="ECO:0000256" key="1">
    <source>
        <dbReference type="SAM" id="SignalP"/>
    </source>
</evidence>
<feature type="chain" id="PRO_5039117398" evidence="1">
    <location>
        <begin position="24"/>
        <end position="182"/>
    </location>
</feature>
<dbReference type="PANTHER" id="PTHR40980">
    <property type="entry name" value="PLUG DOMAIN-CONTAINING PROTEIN"/>
    <property type="match status" value="1"/>
</dbReference>
<dbReference type="PANTHER" id="PTHR40980:SF4">
    <property type="entry name" value="TONB-DEPENDENT RECEPTOR-LIKE BETA-BARREL DOMAIN-CONTAINING PROTEIN"/>
    <property type="match status" value="1"/>
</dbReference>
<reference evidence="2" key="1">
    <citation type="journal article" date="2021" name="PeerJ">
        <title>Extensive microbial diversity within the chicken gut microbiome revealed by metagenomics and culture.</title>
        <authorList>
            <person name="Gilroy R."/>
            <person name="Ravi A."/>
            <person name="Getino M."/>
            <person name="Pursley I."/>
            <person name="Horton D.L."/>
            <person name="Alikhan N.F."/>
            <person name="Baker D."/>
            <person name="Gharbi K."/>
            <person name="Hall N."/>
            <person name="Watson M."/>
            <person name="Adriaenssens E.M."/>
            <person name="Foster-Nyarko E."/>
            <person name="Jarju S."/>
            <person name="Secka A."/>
            <person name="Antonio M."/>
            <person name="Oren A."/>
            <person name="Chaudhuri R.R."/>
            <person name="La Ragione R."/>
            <person name="Hildebrand F."/>
            <person name="Pallen M.J."/>
        </authorList>
    </citation>
    <scope>NUCLEOTIDE SEQUENCE</scope>
    <source>
        <strain evidence="2">B3-3758</strain>
    </source>
</reference>
<sequence>MKQIDRALLSMLLLLLAGMPVLADEHVNTKDYVNVNETKQCAIRGRIVDTAGQTLPGATIYIESLHTGVISDINGFYTLANLNPGTYKVTVRYVGYSPVETTLTLSEGTTLVRDFTLSEGIELQEVVVGGTFQGQRRALASQKNAMGISNVVSADQVGKFPDSNIGDALKRISGINVQYDQG</sequence>
<accession>A0A9E2KIW0</accession>
<dbReference type="Pfam" id="PF13715">
    <property type="entry name" value="CarbopepD_reg_2"/>
    <property type="match status" value="1"/>
</dbReference>
<evidence type="ECO:0000313" key="2">
    <source>
        <dbReference type="EMBL" id="MBU3815021.1"/>
    </source>
</evidence>
<dbReference type="Gene3D" id="2.60.40.1120">
    <property type="entry name" value="Carboxypeptidase-like, regulatory domain"/>
    <property type="match status" value="1"/>
</dbReference>
<comment type="caution">
    <text evidence="2">The sequence shown here is derived from an EMBL/GenBank/DDBJ whole genome shotgun (WGS) entry which is preliminary data.</text>
</comment>
<feature type="non-terminal residue" evidence="2">
    <location>
        <position position="182"/>
    </location>
</feature>
<protein>
    <submittedName>
        <fullName evidence="2">TonB-dependent receptor</fullName>
    </submittedName>
</protein>
<dbReference type="InterPro" id="IPR008969">
    <property type="entry name" value="CarboxyPept-like_regulatory"/>
</dbReference>
<keyword evidence="2" id="KW-0675">Receptor</keyword>
<gene>
    <name evidence="2" type="ORF">H9791_11105</name>
</gene>
<dbReference type="SUPFAM" id="SSF56935">
    <property type="entry name" value="Porins"/>
    <property type="match status" value="1"/>
</dbReference>
<reference evidence="2" key="2">
    <citation type="submission" date="2021-04" db="EMBL/GenBank/DDBJ databases">
        <authorList>
            <person name="Gilroy R."/>
        </authorList>
    </citation>
    <scope>NUCLEOTIDE SEQUENCE</scope>
    <source>
        <strain evidence="2">B3-3758</strain>
    </source>
</reference>
<proteinExistence type="predicted"/>
<evidence type="ECO:0000313" key="3">
    <source>
        <dbReference type="Proteomes" id="UP000824236"/>
    </source>
</evidence>
<dbReference type="AlphaFoldDB" id="A0A9E2KIW0"/>
<keyword evidence="1" id="KW-0732">Signal</keyword>
<dbReference type="SUPFAM" id="SSF49464">
    <property type="entry name" value="Carboxypeptidase regulatory domain-like"/>
    <property type="match status" value="1"/>
</dbReference>
<organism evidence="2 3">
    <name type="scientific">Candidatus Bacteroides intestinipullorum</name>
    <dbReference type="NCBI Taxonomy" id="2838471"/>
    <lineage>
        <taxon>Bacteria</taxon>
        <taxon>Pseudomonadati</taxon>
        <taxon>Bacteroidota</taxon>
        <taxon>Bacteroidia</taxon>
        <taxon>Bacteroidales</taxon>
        <taxon>Bacteroidaceae</taxon>
        <taxon>Bacteroides</taxon>
    </lineage>
</organism>
<name>A0A9E2KIW0_9BACE</name>